<dbReference type="EMBL" id="JBGOOW010000003">
    <property type="protein sequence ID" value="MEZ8180042.1"/>
    <property type="molecule type" value="Genomic_DNA"/>
</dbReference>
<name>A0AB35MV62_VIBSP</name>
<dbReference type="Proteomes" id="UP001177883">
    <property type="component" value="Unassembled WGS sequence"/>
</dbReference>
<dbReference type="Proteomes" id="UP001177935">
    <property type="component" value="Unassembled WGS sequence"/>
</dbReference>
<dbReference type="EMBL" id="JAUYVK010000004">
    <property type="protein sequence ID" value="MDP2488910.1"/>
    <property type="molecule type" value="Genomic_DNA"/>
</dbReference>
<dbReference type="Proteomes" id="UP001569200">
    <property type="component" value="Unassembled WGS sequence"/>
</dbReference>
<proteinExistence type="predicted"/>
<accession>A0AB35MV62</accession>
<evidence type="ECO:0000313" key="1">
    <source>
        <dbReference type="EMBL" id="MDP2488910.1"/>
    </source>
</evidence>
<dbReference type="AlphaFoldDB" id="A0AB35MV62"/>
<dbReference type="EMBL" id="JAUYVL010000002">
    <property type="protein sequence ID" value="MDP2500426.1"/>
    <property type="molecule type" value="Genomic_DNA"/>
</dbReference>
<dbReference type="GeneID" id="79396909"/>
<sequence length="42" mass="4754">MSDQSFNDESLELLDAMEIGIDLSDYEQAVKQLAEELFKSSN</sequence>
<reference evidence="2" key="1">
    <citation type="submission" date="2023-07" db="EMBL/GenBank/DDBJ databases">
        <title>Genome content predicts the carbon catabolic preferences of heterotrophic bacteria.</title>
        <authorList>
            <person name="Gralka M."/>
        </authorList>
    </citation>
    <scope>NUCLEOTIDE SEQUENCE</scope>
    <source>
        <strain evidence="2">6E02</strain>
        <strain evidence="1">6E03</strain>
    </source>
</reference>
<comment type="caution">
    <text evidence="2">The sequence shown here is derived from an EMBL/GenBank/DDBJ whole genome shotgun (WGS) entry which is preliminary data.</text>
</comment>
<evidence type="ECO:0000313" key="2">
    <source>
        <dbReference type="EMBL" id="MDP2500426.1"/>
    </source>
</evidence>
<keyword evidence="5" id="KW-1185">Reference proteome</keyword>
<evidence type="ECO:0000313" key="4">
    <source>
        <dbReference type="Proteomes" id="UP001177935"/>
    </source>
</evidence>
<dbReference type="RefSeq" id="WP_004730901.1">
    <property type="nucleotide sequence ID" value="NZ_AP025509.1"/>
</dbReference>
<organism evidence="2 4">
    <name type="scientific">Vibrio splendidus</name>
    <dbReference type="NCBI Taxonomy" id="29497"/>
    <lineage>
        <taxon>Bacteria</taxon>
        <taxon>Pseudomonadati</taxon>
        <taxon>Pseudomonadota</taxon>
        <taxon>Gammaproteobacteria</taxon>
        <taxon>Vibrionales</taxon>
        <taxon>Vibrionaceae</taxon>
        <taxon>Vibrio</taxon>
    </lineage>
</organism>
<reference evidence="3 5" key="2">
    <citation type="submission" date="2024-06" db="EMBL/GenBank/DDBJ databases">
        <authorList>
            <person name="Steensen K."/>
            <person name="Seneca J."/>
            <person name="Bartlau N."/>
            <person name="Yu A.X."/>
            <person name="Polz M.F."/>
        </authorList>
    </citation>
    <scope>NUCLEOTIDE SEQUENCE [LARGE SCALE GENOMIC DNA]</scope>
    <source>
        <strain evidence="3 5">1F145</strain>
    </source>
</reference>
<protein>
    <submittedName>
        <fullName evidence="2">Uncharacterized protein</fullName>
    </submittedName>
</protein>
<evidence type="ECO:0000313" key="5">
    <source>
        <dbReference type="Proteomes" id="UP001569200"/>
    </source>
</evidence>
<evidence type="ECO:0000313" key="3">
    <source>
        <dbReference type="EMBL" id="MEZ8180042.1"/>
    </source>
</evidence>
<gene>
    <name evidence="3" type="ORF">ACED33_05100</name>
    <name evidence="1" type="ORF">Q8W38_06175</name>
    <name evidence="2" type="ORF">Q8W42_06875</name>
</gene>